<dbReference type="GO" id="GO:0008289">
    <property type="term" value="F:lipid binding"/>
    <property type="evidence" value="ECO:0007669"/>
    <property type="project" value="UniProtKB-KW"/>
</dbReference>
<dbReference type="Proteomes" id="UP000651482">
    <property type="component" value="Unassembled WGS sequence"/>
</dbReference>
<evidence type="ECO:0000313" key="3">
    <source>
        <dbReference type="EMBL" id="MBC8533961.1"/>
    </source>
</evidence>
<dbReference type="InterPro" id="IPR043168">
    <property type="entry name" value="DegV_C"/>
</dbReference>
<dbReference type="Gene3D" id="3.30.1180.10">
    <property type="match status" value="1"/>
</dbReference>
<dbReference type="NCBIfam" id="TIGR00762">
    <property type="entry name" value="DegV"/>
    <property type="match status" value="1"/>
</dbReference>
<dbReference type="InterPro" id="IPR003797">
    <property type="entry name" value="DegV"/>
</dbReference>
<gene>
    <name evidence="3" type="ORF">IAG03_08085</name>
</gene>
<name>A0A926HT03_9FIRM</name>
<keyword evidence="4" id="KW-1185">Reference proteome</keyword>
<sequence>MPSFALFSDSTTDITAKMAEELEITILPLMFTIEGKDYRNYLDGRDMDNKTFYARIREGAVSVTTQLNASQLVDTLEPTLKKGLDVYYMAFSSGLSGTYHSACMARDELQEKYPDRKIYVTDTRCASMGEGLLVYHAAQKRLAGQSVDEVFHWVEDNKLGLCHWFTVDDLNHLKRGGRISAAAAMVGTMLGIKPVLHVDDEGHLVPVEKVRGRRKSLDALVSHMENTAMLPADQTIFISHGDCREDAEYVAQRVREKMKVKTIFINYIGPVIGSHSGPGTVALFFLGTKR</sequence>
<evidence type="ECO:0000313" key="4">
    <source>
        <dbReference type="Proteomes" id="UP000651482"/>
    </source>
</evidence>
<reference evidence="3" key="1">
    <citation type="submission" date="2020-08" db="EMBL/GenBank/DDBJ databases">
        <title>Genome public.</title>
        <authorList>
            <person name="Liu C."/>
            <person name="Sun Q."/>
        </authorList>
    </citation>
    <scope>NUCLEOTIDE SEQUENCE</scope>
    <source>
        <strain evidence="3">NSJ-40</strain>
    </source>
</reference>
<protein>
    <submittedName>
        <fullName evidence="3">DegV family protein</fullName>
    </submittedName>
</protein>
<keyword evidence="2" id="KW-0446">Lipid-binding</keyword>
<dbReference type="PROSITE" id="PS51482">
    <property type="entry name" value="DEGV"/>
    <property type="match status" value="1"/>
</dbReference>
<comment type="caution">
    <text evidence="3">The sequence shown here is derived from an EMBL/GenBank/DDBJ whole genome shotgun (WGS) entry which is preliminary data.</text>
</comment>
<accession>A0A926HT03</accession>
<dbReference type="EMBL" id="JACRSN010000010">
    <property type="protein sequence ID" value="MBC8533961.1"/>
    <property type="molecule type" value="Genomic_DNA"/>
</dbReference>
<dbReference type="InterPro" id="IPR050270">
    <property type="entry name" value="DegV_domain_contain"/>
</dbReference>
<dbReference type="Pfam" id="PF02645">
    <property type="entry name" value="DegV"/>
    <property type="match status" value="1"/>
</dbReference>
<dbReference type="AlphaFoldDB" id="A0A926HT03"/>
<dbReference type="PANTHER" id="PTHR33434">
    <property type="entry name" value="DEGV DOMAIN-CONTAINING PROTEIN DR_1986-RELATED"/>
    <property type="match status" value="1"/>
</dbReference>
<organism evidence="3 4">
    <name type="scientific">Yeguia hominis</name>
    <dbReference type="NCBI Taxonomy" id="2763662"/>
    <lineage>
        <taxon>Bacteria</taxon>
        <taxon>Bacillati</taxon>
        <taxon>Bacillota</taxon>
        <taxon>Clostridia</taxon>
        <taxon>Eubacteriales</taxon>
        <taxon>Yeguiaceae</taxon>
        <taxon>Yeguia</taxon>
    </lineage>
</organism>
<dbReference type="Gene3D" id="3.40.50.10170">
    <property type="match status" value="1"/>
</dbReference>
<evidence type="ECO:0000256" key="1">
    <source>
        <dbReference type="ARBA" id="ARBA00003238"/>
    </source>
</evidence>
<comment type="function">
    <text evidence="1">May bind long-chain fatty acids, such as palmitate, and may play a role in lipid transport or fatty acid metabolism.</text>
</comment>
<dbReference type="PANTHER" id="PTHR33434:SF3">
    <property type="entry name" value="DEGV DOMAIN-CONTAINING PROTEIN YITS"/>
    <property type="match status" value="1"/>
</dbReference>
<proteinExistence type="predicted"/>
<dbReference type="SUPFAM" id="SSF82549">
    <property type="entry name" value="DAK1/DegV-like"/>
    <property type="match status" value="1"/>
</dbReference>
<evidence type="ECO:0000256" key="2">
    <source>
        <dbReference type="ARBA" id="ARBA00023121"/>
    </source>
</evidence>